<name>B8CP48_SHEPW</name>
<reference evidence="1 2" key="1">
    <citation type="journal article" date="2008" name="PLoS ONE">
        <title>Environmental adaptation: genomic analysis of the piezotolerant and psychrotolerant deep-sea iron reducing bacterium Shewanella piezotolerans WP3.</title>
        <authorList>
            <person name="Wang F."/>
            <person name="Wang J."/>
            <person name="Jian H."/>
            <person name="Zhang B."/>
            <person name="Li S."/>
            <person name="Wang F."/>
            <person name="Zeng X."/>
            <person name="Gao L."/>
            <person name="Bartlett D.H."/>
            <person name="Yu J."/>
            <person name="Hu S."/>
            <person name="Xiao X."/>
        </authorList>
    </citation>
    <scope>NUCLEOTIDE SEQUENCE [LARGE SCALE GENOMIC DNA]</scope>
    <source>
        <strain evidence="2">WP3 / JCM 13877</strain>
    </source>
</reference>
<dbReference type="HOGENOM" id="CLU_011540_4_0_6"/>
<dbReference type="InterPro" id="IPR001539">
    <property type="entry name" value="Peptidase_U32"/>
</dbReference>
<sequence length="771" mass="86653">MRNIELLAPGGDIESIKAAIIAGADAVYCGLDNFNARKRAENLNFEQLCGLLRVAHQHDCQLFLTLNIIVLEHELPALFKLLNQLVNTDIDGVIVQDLGVFEILKHYYPTLEVHASTQLTTHNTGQLSFLQQMGANRANLSRELNLDEIRTMSAKAHQLEMLTEVFVHGSNCIGFSGLCYFSSAHGGNSGNRGRCSQPCRDQYQPTEIGAEYPLNMKDNSAFDDLEALVDAGVDSLKVEGRIKKYHYVHSVVTTWRKQIKRLQQKQALSNDKTELYTVFNRDFTNGYLAGKVGKEMYIDNPRDNAVQHFSAIEQSKPQVSADIVQVVKQRLYDKKTLIIDSVGEQIKSLNISKPLIKLAISGQLRTVLTIDVFIATDKQPSFSVQSTSLLSTANKYQLSKDELTSRFASLNSYKHQLHNIDFSQYFGDVYLSFKELTQMKIAIMRFLNGNKTPIKPVEFSEIKKARLAENPAPSTAESARSKSTCAILIGNRKDLALYRALKLQNKSKTLNVYYAVPDSISCESDKLIALFKAEPELTPWFGPIVLQQEFEAVAHILKSIPQTQIVSNNTGVGFISKQLGIKWIAGPHLNTSNSFSLTSLQKQGCNGAFISNELNRKQIKSIHAPHGFSLHYSALHPILLMTSRQCLFLQSAVCDKQVMDDECLSICKKHTTITNVKQIDFVIDKKRRDHNNLIGAELFFNPSIVNEIPNKFDSMLLDLRTIKTKTDFVWPQLDLINAFQDYLQQLADCKSEEQLYQALSVSTRAQYLKGL</sequence>
<protein>
    <submittedName>
        <fullName evidence="1">Collagenase family protease, putative</fullName>
    </submittedName>
</protein>
<keyword evidence="2" id="KW-1185">Reference proteome</keyword>
<dbReference type="eggNOG" id="COG0826">
    <property type="taxonomic scope" value="Bacteria"/>
</dbReference>
<dbReference type="PANTHER" id="PTHR30217">
    <property type="entry name" value="PEPTIDASE U32 FAMILY"/>
    <property type="match status" value="1"/>
</dbReference>
<dbReference type="STRING" id="225849.swp_2553"/>
<accession>B8CP48</accession>
<dbReference type="PANTHER" id="PTHR30217:SF10">
    <property type="entry name" value="23S RRNA 5-HYDROXYCYTIDINE C2501 SYNTHASE"/>
    <property type="match status" value="1"/>
</dbReference>
<dbReference type="InterPro" id="IPR051454">
    <property type="entry name" value="RNA/ubiquinone_mod_enzymes"/>
</dbReference>
<proteinExistence type="predicted"/>
<evidence type="ECO:0000313" key="2">
    <source>
        <dbReference type="Proteomes" id="UP000000753"/>
    </source>
</evidence>
<organism evidence="1 2">
    <name type="scientific">Shewanella piezotolerans (strain WP3 / JCM 13877)</name>
    <dbReference type="NCBI Taxonomy" id="225849"/>
    <lineage>
        <taxon>Bacteria</taxon>
        <taxon>Pseudomonadati</taxon>
        <taxon>Pseudomonadota</taxon>
        <taxon>Gammaproteobacteria</taxon>
        <taxon>Alteromonadales</taxon>
        <taxon>Shewanellaceae</taxon>
        <taxon>Shewanella</taxon>
    </lineage>
</organism>
<keyword evidence="1" id="KW-0645">Protease</keyword>
<gene>
    <name evidence="1" type="ordered locus">swp_2553</name>
</gene>
<dbReference type="Proteomes" id="UP000000753">
    <property type="component" value="Chromosome"/>
</dbReference>
<evidence type="ECO:0000313" key="1">
    <source>
        <dbReference type="EMBL" id="ACJ29292.1"/>
    </source>
</evidence>
<dbReference type="OrthoDB" id="9807498at2"/>
<dbReference type="RefSeq" id="WP_020912648.1">
    <property type="nucleotide sequence ID" value="NC_011566.1"/>
</dbReference>
<dbReference type="GO" id="GO:0006508">
    <property type="term" value="P:proteolysis"/>
    <property type="evidence" value="ECO:0007669"/>
    <property type="project" value="UniProtKB-KW"/>
</dbReference>
<keyword evidence="1" id="KW-0378">Hydrolase</keyword>
<dbReference type="KEGG" id="swp:swp_2553"/>
<dbReference type="AlphaFoldDB" id="B8CP48"/>
<dbReference type="Pfam" id="PF01136">
    <property type="entry name" value="Peptidase_U32"/>
    <property type="match status" value="2"/>
</dbReference>
<dbReference type="EMBL" id="CP000472">
    <property type="protein sequence ID" value="ACJ29292.1"/>
    <property type="molecule type" value="Genomic_DNA"/>
</dbReference>
<dbReference type="GO" id="GO:0008233">
    <property type="term" value="F:peptidase activity"/>
    <property type="evidence" value="ECO:0007669"/>
    <property type="project" value="UniProtKB-KW"/>
</dbReference>